<evidence type="ECO:0000256" key="1">
    <source>
        <dbReference type="ARBA" id="ARBA00022729"/>
    </source>
</evidence>
<protein>
    <submittedName>
        <fullName evidence="3">Acid phosphatase</fullName>
    </submittedName>
</protein>
<dbReference type="InterPro" id="IPR023214">
    <property type="entry name" value="HAD_sf"/>
</dbReference>
<evidence type="ECO:0000256" key="2">
    <source>
        <dbReference type="SAM" id="SignalP"/>
    </source>
</evidence>
<dbReference type="InterPro" id="IPR036412">
    <property type="entry name" value="HAD-like_sf"/>
</dbReference>
<reference evidence="3 4" key="1">
    <citation type="submission" date="2017-08" db="EMBL/GenBank/DDBJ databases">
        <title>Infants hospitalized years apart are colonized by the same room-sourced microbial strains.</title>
        <authorList>
            <person name="Brooks B."/>
            <person name="Olm M.R."/>
            <person name="Firek B.A."/>
            <person name="Baker R."/>
            <person name="Thomas B.C."/>
            <person name="Morowitz M.J."/>
            <person name="Banfield J.F."/>
        </authorList>
    </citation>
    <scope>NUCLEOTIDE SEQUENCE [LARGE SCALE GENOMIC DNA]</scope>
    <source>
        <strain evidence="3">S2_006_000_R2_64</strain>
    </source>
</reference>
<dbReference type="Pfam" id="PF03767">
    <property type="entry name" value="Acid_phosphat_B"/>
    <property type="match status" value="1"/>
</dbReference>
<dbReference type="Gene3D" id="3.40.50.1000">
    <property type="entry name" value="HAD superfamily/HAD-like"/>
    <property type="match status" value="1"/>
</dbReference>
<dbReference type="PANTHER" id="PTHR31284:SF10">
    <property type="entry name" value="ACID PHOSPHATASE-LIKE PROTEIN"/>
    <property type="match status" value="1"/>
</dbReference>
<sequence>MHFVKPVFLAILVSCFTACATAPQNIGELKTQVTQYKESGKYEHDFNVVIGKAERHIIAQSSKVKNPAIVLDIDETSLSNWPQLKANDYAFYLPGPCENLEKGPCGLDGWKSSGKAKAFSSTLRLFETAKSQNISVFFITGRMERERAVTESNLKDAGYHGWSGLVLRASGTKTATADLYKAPERAKIEARGFTIIANIGDQPSDLKGGGAHEKDFLLPNPFYRIK</sequence>
<comment type="caution">
    <text evidence="3">The sequence shown here is derived from an EMBL/GenBank/DDBJ whole genome shotgun (WGS) entry which is preliminary data.</text>
</comment>
<evidence type="ECO:0000313" key="3">
    <source>
        <dbReference type="EMBL" id="PZP56874.1"/>
    </source>
</evidence>
<dbReference type="InterPro" id="IPR005519">
    <property type="entry name" value="Acid_phosphat_B-like"/>
</dbReference>
<name>A0A2W5FR25_9BACT</name>
<dbReference type="Proteomes" id="UP000249739">
    <property type="component" value="Unassembled WGS sequence"/>
</dbReference>
<gene>
    <name evidence="3" type="ORF">DI586_02255</name>
</gene>
<organism evidence="3 4">
    <name type="scientific">Micavibrio aeruginosavorus</name>
    <dbReference type="NCBI Taxonomy" id="349221"/>
    <lineage>
        <taxon>Bacteria</taxon>
        <taxon>Pseudomonadati</taxon>
        <taxon>Bdellovibrionota</taxon>
        <taxon>Bdellovibrionia</taxon>
        <taxon>Bdellovibrionales</taxon>
        <taxon>Pseudobdellovibrionaceae</taxon>
        <taxon>Micavibrio</taxon>
    </lineage>
</organism>
<feature type="chain" id="PRO_5016142602" evidence="2">
    <location>
        <begin position="21"/>
        <end position="226"/>
    </location>
</feature>
<dbReference type="SUPFAM" id="SSF56784">
    <property type="entry name" value="HAD-like"/>
    <property type="match status" value="1"/>
</dbReference>
<evidence type="ECO:0000313" key="4">
    <source>
        <dbReference type="Proteomes" id="UP000249739"/>
    </source>
</evidence>
<accession>A0A2W5FR25</accession>
<feature type="signal peptide" evidence="2">
    <location>
        <begin position="1"/>
        <end position="20"/>
    </location>
</feature>
<dbReference type="PANTHER" id="PTHR31284">
    <property type="entry name" value="ACID PHOSPHATASE-LIKE PROTEIN"/>
    <property type="match status" value="1"/>
</dbReference>
<keyword evidence="1 2" id="KW-0732">Signal</keyword>
<dbReference type="EMBL" id="QFOT01000013">
    <property type="protein sequence ID" value="PZP56874.1"/>
    <property type="molecule type" value="Genomic_DNA"/>
</dbReference>
<proteinExistence type="predicted"/>
<dbReference type="AlphaFoldDB" id="A0A2W5FR25"/>